<evidence type="ECO:0000313" key="3">
    <source>
        <dbReference type="Proteomes" id="UP001642409"/>
    </source>
</evidence>
<reference evidence="1" key="1">
    <citation type="submission" date="2023-06" db="EMBL/GenBank/DDBJ databases">
        <authorList>
            <person name="Kurt Z."/>
        </authorList>
    </citation>
    <scope>NUCLEOTIDE SEQUENCE</scope>
</reference>
<dbReference type="Gene3D" id="3.80.10.10">
    <property type="entry name" value="Ribonuclease Inhibitor"/>
    <property type="match status" value="1"/>
</dbReference>
<proteinExistence type="predicted"/>
<comment type="caution">
    <text evidence="1">The sequence shown here is derived from an EMBL/GenBank/DDBJ whole genome shotgun (WGS) entry which is preliminary data.</text>
</comment>
<dbReference type="EMBL" id="CAXDID020000149">
    <property type="protein sequence ID" value="CAL6041268.1"/>
    <property type="molecule type" value="Genomic_DNA"/>
</dbReference>
<organism evidence="1">
    <name type="scientific">Hexamita inflata</name>
    <dbReference type="NCBI Taxonomy" id="28002"/>
    <lineage>
        <taxon>Eukaryota</taxon>
        <taxon>Metamonada</taxon>
        <taxon>Diplomonadida</taxon>
        <taxon>Hexamitidae</taxon>
        <taxon>Hexamitinae</taxon>
        <taxon>Hexamita</taxon>
    </lineage>
</organism>
<evidence type="ECO:0000313" key="2">
    <source>
        <dbReference type="EMBL" id="CAL6041268.1"/>
    </source>
</evidence>
<dbReference type="Proteomes" id="UP001642409">
    <property type="component" value="Unassembled WGS sequence"/>
</dbReference>
<evidence type="ECO:0000313" key="1">
    <source>
        <dbReference type="EMBL" id="CAI9918309.1"/>
    </source>
</evidence>
<keyword evidence="3" id="KW-1185">Reference proteome</keyword>
<dbReference type="InterPro" id="IPR032675">
    <property type="entry name" value="LRR_dom_sf"/>
</dbReference>
<gene>
    <name evidence="2" type="ORF">HINF_LOCUS38921</name>
    <name evidence="1" type="ORF">HINF_LOCUS5954</name>
</gene>
<protein>
    <submittedName>
        <fullName evidence="1">Leucine-rich repeat domain superfamily</fullName>
    </submittedName>
    <submittedName>
        <fullName evidence="2">Leucine-rich_repeat domain superfamily</fullName>
    </submittedName>
</protein>
<name>A0AA86TH16_9EUKA</name>
<reference evidence="2 3" key="2">
    <citation type="submission" date="2024-07" db="EMBL/GenBank/DDBJ databases">
        <authorList>
            <person name="Akdeniz Z."/>
        </authorList>
    </citation>
    <scope>NUCLEOTIDE SEQUENCE [LARGE SCALE GENOMIC DNA]</scope>
</reference>
<dbReference type="AlphaFoldDB" id="A0AA86TH16"/>
<dbReference type="SUPFAM" id="SSF52058">
    <property type="entry name" value="L domain-like"/>
    <property type="match status" value="1"/>
</dbReference>
<accession>A0AA86TH16</accession>
<dbReference type="EMBL" id="CATOUU010000154">
    <property type="protein sequence ID" value="CAI9918309.1"/>
    <property type="molecule type" value="Genomic_DNA"/>
</dbReference>
<sequence length="231" mass="26961">MKSNLPSQEQKNISDITNQSGAPETLYNLSEYDKSMIEKYQNQIKDGKLTIYDSLDLKSLDFIRLLNLNKLVLKQCQQIIPKLESSTIKKLEVTDCKIYSVKDFQLKNLEVLDIWNNSEYLKSNTLVWEILQFQKLKKLLLYYWKYDLSSLSQMTRLTKLGLIKCNLHSTEALRPLINLEELCLNCNEEIDILTLQYLSNLTYLSSIQCNLVKQILGCSQTIVETERIIYI</sequence>